<evidence type="ECO:0000256" key="2">
    <source>
        <dbReference type="SAM" id="Phobius"/>
    </source>
</evidence>
<feature type="transmembrane region" description="Helical" evidence="2">
    <location>
        <begin position="152"/>
        <end position="173"/>
    </location>
</feature>
<comment type="caution">
    <text evidence="3">The sequence shown here is derived from an EMBL/GenBank/DDBJ whole genome shotgun (WGS) entry which is preliminary data.</text>
</comment>
<proteinExistence type="predicted"/>
<keyword evidence="2" id="KW-1133">Transmembrane helix</keyword>
<gene>
    <name evidence="3" type="ORF">DUNSADRAFT_6407</name>
</gene>
<organism evidence="3 4">
    <name type="scientific">Dunaliella salina</name>
    <name type="common">Green alga</name>
    <name type="synonym">Protococcus salinus</name>
    <dbReference type="NCBI Taxonomy" id="3046"/>
    <lineage>
        <taxon>Eukaryota</taxon>
        <taxon>Viridiplantae</taxon>
        <taxon>Chlorophyta</taxon>
        <taxon>core chlorophytes</taxon>
        <taxon>Chlorophyceae</taxon>
        <taxon>CS clade</taxon>
        <taxon>Chlamydomonadales</taxon>
        <taxon>Dunaliellaceae</taxon>
        <taxon>Dunaliella</taxon>
    </lineage>
</organism>
<feature type="transmembrane region" description="Helical" evidence="2">
    <location>
        <begin position="658"/>
        <end position="680"/>
    </location>
</feature>
<feature type="transmembrane region" description="Helical" evidence="2">
    <location>
        <begin position="112"/>
        <end position="132"/>
    </location>
</feature>
<keyword evidence="2" id="KW-0812">Transmembrane</keyword>
<accession>A0ABQ7H6S2</accession>
<keyword evidence="2" id="KW-0472">Membrane</keyword>
<feature type="region of interest" description="Disordered" evidence="1">
    <location>
        <begin position="193"/>
        <end position="372"/>
    </location>
</feature>
<protein>
    <submittedName>
        <fullName evidence="3">Uncharacterized protein</fullName>
    </submittedName>
</protein>
<keyword evidence="4" id="KW-1185">Reference proteome</keyword>
<sequence length="697" mass="75909">MSTPVSDHVDYDAYIDTHVGICFWLFLVNVVAISCNPAWQHLCCKSKLRCWRHIKTWPPPWPGGCTANKDVEEGAAADGAKEDALHDTSIWGWHGLDGRHITDGLLGQWGMLLLRTLEVILFLFTMIFQAAAPAHVATNDYDGLSPGWLTYLTNWTFLLFGAQAALGWALVIVELCRRLPCLRDASLFSSSYGDAQKPPTNHLQRLPFPAPPDPAPDPKTAADAVTTRPPPPQAAVDGSCSVTPAAKPHPSHTKEAQGSGSRCTSPAPPVLAPGHGDFTSPPVSPMLPQIPRLSSINPVRQDVMPRPPNAPGTSAPSAPPAPILRATPPSSSPPSPSALASHASNSATLSDLSKHTPATTHTHHTTTTHSPHMYLAARPSTAYTDPAGTAAQLALPPQPAAPHAPHTNPAVETAAHRTFPTLPAPHAPMDHFLRKDAAAETGEHCVLSSPPAPPDAPMARAPHTNPTAEAAARFASPPPAPPAVPFPPPPPAPAIIPEEAVESNGTSHLKKESTGEHSHRDHCSLRVMMWHIKGPGYRHWLEPFMPSTDDSLPPRPLNFFEKTYLLLYQTTFVASLIVTIFFWGARAGSDVHASSVLKHGAHAFAMLLDLSLSRMPAVAFHIVVAFWYSILYSIFMFIYQIEMWRYQLVRWDDRLSPLAYVVLYLVIMILYMIMFGIVHLRDWLILTTRRYLAQPAR</sequence>
<feature type="compositionally biased region" description="Pro residues" evidence="1">
    <location>
        <begin position="476"/>
        <end position="489"/>
    </location>
</feature>
<name>A0ABQ7H6S2_DUNSA</name>
<evidence type="ECO:0000256" key="1">
    <source>
        <dbReference type="SAM" id="MobiDB-lite"/>
    </source>
</evidence>
<feature type="compositionally biased region" description="Low complexity" evidence="1">
    <location>
        <begin position="337"/>
        <end position="360"/>
    </location>
</feature>
<evidence type="ECO:0000313" key="3">
    <source>
        <dbReference type="EMBL" id="KAF5842557.1"/>
    </source>
</evidence>
<feature type="transmembrane region" description="Helical" evidence="2">
    <location>
        <begin position="18"/>
        <end position="39"/>
    </location>
</feature>
<feature type="compositionally biased region" description="Low complexity" evidence="1">
    <location>
        <begin position="457"/>
        <end position="475"/>
    </location>
</feature>
<feature type="compositionally biased region" description="Polar residues" evidence="1">
    <location>
        <begin position="193"/>
        <end position="203"/>
    </location>
</feature>
<reference evidence="3" key="1">
    <citation type="submission" date="2017-08" db="EMBL/GenBank/DDBJ databases">
        <authorList>
            <person name="Polle J.E."/>
            <person name="Barry K."/>
            <person name="Cushman J."/>
            <person name="Schmutz J."/>
            <person name="Tran D."/>
            <person name="Hathwaick L.T."/>
            <person name="Yim W.C."/>
            <person name="Jenkins J."/>
            <person name="Mckie-Krisberg Z.M."/>
            <person name="Prochnik S."/>
            <person name="Lindquist E."/>
            <person name="Dockter R.B."/>
            <person name="Adam C."/>
            <person name="Molina H."/>
            <person name="Bunkerborg J."/>
            <person name="Jin E."/>
            <person name="Buchheim M."/>
            <person name="Magnuson J."/>
        </authorList>
    </citation>
    <scope>NUCLEOTIDE SEQUENCE</scope>
    <source>
        <strain evidence="3">CCAP 19/18</strain>
    </source>
</reference>
<dbReference type="EMBL" id="MU069459">
    <property type="protein sequence ID" value="KAF5842557.1"/>
    <property type="molecule type" value="Genomic_DNA"/>
</dbReference>
<feature type="transmembrane region" description="Helical" evidence="2">
    <location>
        <begin position="617"/>
        <end position="638"/>
    </location>
</feature>
<evidence type="ECO:0000313" key="4">
    <source>
        <dbReference type="Proteomes" id="UP000815325"/>
    </source>
</evidence>
<dbReference type="Proteomes" id="UP000815325">
    <property type="component" value="Unassembled WGS sequence"/>
</dbReference>
<feature type="compositionally biased region" description="Pro residues" evidence="1">
    <location>
        <begin position="208"/>
        <end position="217"/>
    </location>
</feature>
<feature type="transmembrane region" description="Helical" evidence="2">
    <location>
        <begin position="565"/>
        <end position="585"/>
    </location>
</feature>
<feature type="region of interest" description="Disordered" evidence="1">
    <location>
        <begin position="440"/>
        <end position="489"/>
    </location>
</feature>
<dbReference type="PANTHER" id="PTHR12242">
    <property type="entry name" value="OS02G0130600 PROTEIN-RELATED"/>
    <property type="match status" value="1"/>
</dbReference>